<reference evidence="1 2" key="1">
    <citation type="journal article" date="2019" name="Emerg. Microbes Infect.">
        <title>Comprehensive subspecies identification of 175 nontuberculous mycobacteria species based on 7547 genomic profiles.</title>
        <authorList>
            <person name="Matsumoto Y."/>
            <person name="Kinjo T."/>
            <person name="Motooka D."/>
            <person name="Nabeya D."/>
            <person name="Jung N."/>
            <person name="Uechi K."/>
            <person name="Horii T."/>
            <person name="Iida T."/>
            <person name="Fujita J."/>
            <person name="Nakamura S."/>
        </authorList>
    </citation>
    <scope>NUCLEOTIDE SEQUENCE [LARGE SCALE GENOMIC DNA]</scope>
    <source>
        <strain evidence="1 2">JCM 12405</strain>
    </source>
</reference>
<evidence type="ECO:0000313" key="2">
    <source>
        <dbReference type="Proteomes" id="UP000467201"/>
    </source>
</evidence>
<dbReference type="Proteomes" id="UP000467201">
    <property type="component" value="Chromosome"/>
</dbReference>
<dbReference type="KEGG" id="mdr:MDOR_30700"/>
<protein>
    <submittedName>
        <fullName evidence="1">Uncharacterized protein</fullName>
    </submittedName>
</protein>
<dbReference type="EMBL" id="AP022605">
    <property type="protein sequence ID" value="BBZ08901.1"/>
    <property type="molecule type" value="Genomic_DNA"/>
</dbReference>
<sequence length="90" mass="9644">MSQLGAAVGVPCVPGVAIDEPLSGVLRVCGTRFAVAETGSPDWAECHPAIAFQMLMGSASWRTSPTPCTLLPYREASRRRIRDVSTVVER</sequence>
<organism evidence="1 2">
    <name type="scientific">Mycolicibacterium doricum</name>
    <dbReference type="NCBI Taxonomy" id="126673"/>
    <lineage>
        <taxon>Bacteria</taxon>
        <taxon>Bacillati</taxon>
        <taxon>Actinomycetota</taxon>
        <taxon>Actinomycetes</taxon>
        <taxon>Mycobacteriales</taxon>
        <taxon>Mycobacteriaceae</taxon>
        <taxon>Mycolicibacterium</taxon>
    </lineage>
</organism>
<name>A0A7I7VWS7_9MYCO</name>
<proteinExistence type="predicted"/>
<evidence type="ECO:0000313" key="1">
    <source>
        <dbReference type="EMBL" id="BBZ08901.1"/>
    </source>
</evidence>
<accession>A0A7I7VWS7</accession>
<gene>
    <name evidence="1" type="ORF">MDOR_30700</name>
</gene>
<dbReference type="AlphaFoldDB" id="A0A7I7VWS7"/>